<dbReference type="Pfam" id="PF00439">
    <property type="entry name" value="Bromodomain"/>
    <property type="match status" value="1"/>
</dbReference>
<feature type="region of interest" description="Disordered" evidence="3">
    <location>
        <begin position="601"/>
        <end position="621"/>
    </location>
</feature>
<feature type="compositionally biased region" description="Polar residues" evidence="3">
    <location>
        <begin position="478"/>
        <end position="490"/>
    </location>
</feature>
<dbReference type="AlphaFoldDB" id="A0A397SPP5"/>
<evidence type="ECO:0000256" key="3">
    <source>
        <dbReference type="SAM" id="MobiDB-lite"/>
    </source>
</evidence>
<accession>A0A397SPP5</accession>
<dbReference type="PANTHER" id="PTHR15398">
    <property type="entry name" value="BROMODOMAIN-CONTAINING PROTEIN 8"/>
    <property type="match status" value="1"/>
</dbReference>
<evidence type="ECO:0000256" key="1">
    <source>
        <dbReference type="ARBA" id="ARBA00023117"/>
    </source>
</evidence>
<protein>
    <recommendedName>
        <fullName evidence="4">Bromo domain-containing protein</fullName>
    </recommendedName>
</protein>
<feature type="compositionally biased region" description="Basic and acidic residues" evidence="3">
    <location>
        <begin position="384"/>
        <end position="397"/>
    </location>
</feature>
<dbReference type="GO" id="GO:0006325">
    <property type="term" value="P:chromatin organization"/>
    <property type="evidence" value="ECO:0007669"/>
    <property type="project" value="UniProtKB-ARBA"/>
</dbReference>
<dbReference type="STRING" id="658196.A0A397SPP5"/>
<dbReference type="OrthoDB" id="1742084at2759"/>
<feature type="region of interest" description="Disordered" evidence="3">
    <location>
        <begin position="229"/>
        <end position="259"/>
    </location>
</feature>
<dbReference type="InterPro" id="IPR001487">
    <property type="entry name" value="Bromodomain"/>
</dbReference>
<evidence type="ECO:0000313" key="5">
    <source>
        <dbReference type="EMBL" id="RIA87662.1"/>
    </source>
</evidence>
<reference evidence="5 6" key="1">
    <citation type="submission" date="2018-06" db="EMBL/GenBank/DDBJ databases">
        <title>Comparative genomics reveals the genomic features of Rhizophagus irregularis, R. cerebriforme, R. diaphanum and Gigaspora rosea, and their symbiotic lifestyle signature.</title>
        <authorList>
            <person name="Morin E."/>
            <person name="San Clemente H."/>
            <person name="Chen E.C.H."/>
            <person name="De La Providencia I."/>
            <person name="Hainaut M."/>
            <person name="Kuo A."/>
            <person name="Kohler A."/>
            <person name="Murat C."/>
            <person name="Tang N."/>
            <person name="Roy S."/>
            <person name="Loubradou J."/>
            <person name="Henrissat B."/>
            <person name="Grigoriev I.V."/>
            <person name="Corradi N."/>
            <person name="Roux C."/>
            <person name="Martin F.M."/>
        </authorList>
    </citation>
    <scope>NUCLEOTIDE SEQUENCE [LARGE SCALE GENOMIC DNA]</scope>
    <source>
        <strain evidence="5 6">DAOM 227022</strain>
    </source>
</reference>
<evidence type="ECO:0000313" key="6">
    <source>
        <dbReference type="Proteomes" id="UP000265703"/>
    </source>
</evidence>
<dbReference type="GO" id="GO:0035267">
    <property type="term" value="C:NuA4 histone acetyltransferase complex"/>
    <property type="evidence" value="ECO:0007669"/>
    <property type="project" value="TreeGrafter"/>
</dbReference>
<feature type="compositionally biased region" description="Polar residues" evidence="3">
    <location>
        <begin position="248"/>
        <end position="259"/>
    </location>
</feature>
<feature type="domain" description="Bromo" evidence="4">
    <location>
        <begin position="512"/>
        <end position="582"/>
    </location>
</feature>
<dbReference type="SUPFAM" id="SSF47370">
    <property type="entry name" value="Bromodomain"/>
    <property type="match status" value="1"/>
</dbReference>
<proteinExistence type="predicted"/>
<sequence length="628" mass="70052">MPWTAKLARQLYHERIVELKSLITSTEKRFRELVNEIDEIKSGKMDHKFAEIIKNKELEKKAEEVSKTSTSEIPKESTDVISNVNVKIEPSVVLPSAKVESIMPMDVDTTENEIVLEPQVEIKPLIEVDPSLTTEVMEIDVVPSSTVITNKDVLQPQTPATPLAEPNENLIMDSLKGQNIQVLTTAAANMEVLKDNIELPVEEEVNNMMDIDDEKAIEKPIIESSSLSLESTLDTDVSKVEQPKKMISSPTTESAEDTPQTIGGDVAMDLCELSVEFLPEVTGESPERIHFTENLVSSPTSMEEADTTIKQENIISQEQYESKGQPSKVTAKEEIDDKEVVKGKSKESEILEVTSKQSVVSTKEGTTLDTIKSTESLSLTEPVDETKTNKKEDTSEEVKEDAEDIHMVDMSTLPEENEEDKSISKEKVTLTPQAEFKEPTPGAGLGSTTPTAVAVTTVTTPLNAPPSTPGDLVPPITTPQYDTAPTPSGETSDDKKLKTWQKLVSMILHEINNHRFASVFQNPIREQDAPGYYEIVKQPMDLRTLKKRLREGTIHDTNLFHRDLMLMFMNASVFNREETDIHQMALEMKDHVETQILEFRRSEGSGGTHEPATRRKSMAIDGMKLRRL</sequence>
<dbReference type="InterPro" id="IPR036427">
    <property type="entry name" value="Bromodomain-like_sf"/>
</dbReference>
<dbReference type="PANTHER" id="PTHR15398:SF4">
    <property type="entry name" value="BROMODOMAIN-CONTAINING PROTEIN 8 ISOFORM X1"/>
    <property type="match status" value="1"/>
</dbReference>
<feature type="compositionally biased region" description="Low complexity" evidence="3">
    <location>
        <begin position="448"/>
        <end position="461"/>
    </location>
</feature>
<dbReference type="PRINTS" id="PR00503">
    <property type="entry name" value="BROMODOMAIN"/>
</dbReference>
<dbReference type="PROSITE" id="PS50014">
    <property type="entry name" value="BROMODOMAIN_2"/>
    <property type="match status" value="1"/>
</dbReference>
<keyword evidence="1 2" id="KW-0103">Bromodomain</keyword>
<comment type="caution">
    <text evidence="5">The sequence shown here is derived from an EMBL/GenBank/DDBJ whole genome shotgun (WGS) entry which is preliminary data.</text>
</comment>
<dbReference type="Proteomes" id="UP000265703">
    <property type="component" value="Unassembled WGS sequence"/>
</dbReference>
<evidence type="ECO:0000259" key="4">
    <source>
        <dbReference type="PROSITE" id="PS50014"/>
    </source>
</evidence>
<dbReference type="SMART" id="SM00297">
    <property type="entry name" value="BROMO"/>
    <property type="match status" value="1"/>
</dbReference>
<dbReference type="Gene3D" id="1.20.920.10">
    <property type="entry name" value="Bromodomain-like"/>
    <property type="match status" value="1"/>
</dbReference>
<organism evidence="5 6">
    <name type="scientific">Glomus cerebriforme</name>
    <dbReference type="NCBI Taxonomy" id="658196"/>
    <lineage>
        <taxon>Eukaryota</taxon>
        <taxon>Fungi</taxon>
        <taxon>Fungi incertae sedis</taxon>
        <taxon>Mucoromycota</taxon>
        <taxon>Glomeromycotina</taxon>
        <taxon>Glomeromycetes</taxon>
        <taxon>Glomerales</taxon>
        <taxon>Glomeraceae</taxon>
        <taxon>Glomus</taxon>
    </lineage>
</organism>
<keyword evidence="6" id="KW-1185">Reference proteome</keyword>
<name>A0A397SPP5_9GLOM</name>
<evidence type="ECO:0000256" key="2">
    <source>
        <dbReference type="PROSITE-ProRule" id="PRU00035"/>
    </source>
</evidence>
<dbReference type="EMBL" id="QKYT01000298">
    <property type="protein sequence ID" value="RIA87662.1"/>
    <property type="molecule type" value="Genomic_DNA"/>
</dbReference>
<feature type="region of interest" description="Disordered" evidence="3">
    <location>
        <begin position="371"/>
        <end position="495"/>
    </location>
</feature>
<gene>
    <name evidence="5" type="ORF">C1645_273560</name>
</gene>